<dbReference type="GO" id="GO:0022857">
    <property type="term" value="F:transmembrane transporter activity"/>
    <property type="evidence" value="ECO:0007669"/>
    <property type="project" value="TreeGrafter"/>
</dbReference>
<feature type="transmembrane region" description="Helical" evidence="6">
    <location>
        <begin position="434"/>
        <end position="454"/>
    </location>
</feature>
<evidence type="ECO:0000259" key="8">
    <source>
        <dbReference type="Pfam" id="PF12704"/>
    </source>
</evidence>
<feature type="domain" description="MacB-like periplasmic core" evidence="8">
    <location>
        <begin position="443"/>
        <end position="638"/>
    </location>
</feature>
<evidence type="ECO:0008006" key="11">
    <source>
        <dbReference type="Google" id="ProtNLM"/>
    </source>
</evidence>
<evidence type="ECO:0000259" key="7">
    <source>
        <dbReference type="Pfam" id="PF02687"/>
    </source>
</evidence>
<accession>F4L6V4</accession>
<evidence type="ECO:0000256" key="3">
    <source>
        <dbReference type="ARBA" id="ARBA00022692"/>
    </source>
</evidence>
<name>F4L6V4_HALH1</name>
<evidence type="ECO:0000313" key="10">
    <source>
        <dbReference type="Proteomes" id="UP000008461"/>
    </source>
</evidence>
<dbReference type="Proteomes" id="UP000008461">
    <property type="component" value="Chromosome"/>
</dbReference>
<dbReference type="InterPro" id="IPR050250">
    <property type="entry name" value="Macrolide_Exporter_MacB"/>
</dbReference>
<dbReference type="STRING" id="760192.Halhy_4061"/>
<keyword evidence="2" id="KW-1003">Cell membrane</keyword>
<dbReference type="InterPro" id="IPR025857">
    <property type="entry name" value="MacB_PCD"/>
</dbReference>
<keyword evidence="5 6" id="KW-0472">Membrane</keyword>
<feature type="transmembrane region" description="Helical" evidence="6">
    <location>
        <begin position="21"/>
        <end position="41"/>
    </location>
</feature>
<feature type="transmembrane region" description="Helical" evidence="6">
    <location>
        <begin position="735"/>
        <end position="757"/>
    </location>
</feature>
<evidence type="ECO:0000256" key="1">
    <source>
        <dbReference type="ARBA" id="ARBA00004651"/>
    </source>
</evidence>
<dbReference type="eggNOG" id="COG0577">
    <property type="taxonomic scope" value="Bacteria"/>
</dbReference>
<keyword evidence="10" id="KW-1185">Reference proteome</keyword>
<keyword evidence="4 6" id="KW-1133">Transmembrane helix</keyword>
<dbReference type="HOGENOM" id="CLU_008713_1_0_10"/>
<dbReference type="Pfam" id="PF12704">
    <property type="entry name" value="MacB_PCD"/>
    <property type="match status" value="2"/>
</dbReference>
<dbReference type="RefSeq" id="WP_013766447.1">
    <property type="nucleotide sequence ID" value="NC_015510.1"/>
</dbReference>
<dbReference type="KEGG" id="hhy:Halhy_4061"/>
<dbReference type="PANTHER" id="PTHR30572:SF18">
    <property type="entry name" value="ABC-TYPE MACROLIDE FAMILY EXPORT SYSTEM PERMEASE COMPONENT 2"/>
    <property type="match status" value="1"/>
</dbReference>
<evidence type="ECO:0000256" key="2">
    <source>
        <dbReference type="ARBA" id="ARBA00022475"/>
    </source>
</evidence>
<dbReference type="Pfam" id="PF02687">
    <property type="entry name" value="FtsX"/>
    <property type="match status" value="2"/>
</dbReference>
<gene>
    <name evidence="9" type="ordered locus">Halhy_4061</name>
</gene>
<dbReference type="InterPro" id="IPR003838">
    <property type="entry name" value="ABC3_permease_C"/>
</dbReference>
<feature type="transmembrane region" description="Helical" evidence="6">
    <location>
        <begin position="769"/>
        <end position="789"/>
    </location>
</feature>
<feature type="transmembrane region" description="Helical" evidence="6">
    <location>
        <begin position="682"/>
        <end position="707"/>
    </location>
</feature>
<feature type="transmembrane region" description="Helical" evidence="6">
    <location>
        <begin position="381"/>
        <end position="404"/>
    </location>
</feature>
<feature type="transmembrane region" description="Helical" evidence="6">
    <location>
        <begin position="339"/>
        <end position="361"/>
    </location>
</feature>
<dbReference type="EMBL" id="CP002691">
    <property type="protein sequence ID" value="AEE51909.1"/>
    <property type="molecule type" value="Genomic_DNA"/>
</dbReference>
<evidence type="ECO:0000256" key="5">
    <source>
        <dbReference type="ARBA" id="ARBA00023136"/>
    </source>
</evidence>
<comment type="subcellular location">
    <subcellularLocation>
        <location evidence="1">Cell membrane</location>
        <topology evidence="1">Multi-pass membrane protein</topology>
    </subcellularLocation>
</comment>
<feature type="domain" description="MacB-like periplasmic core" evidence="8">
    <location>
        <begin position="20"/>
        <end position="241"/>
    </location>
</feature>
<reference evidence="9 10" key="1">
    <citation type="journal article" date="2011" name="Stand. Genomic Sci.">
        <title>Complete genome sequence of Haliscomenobacter hydrossis type strain (O).</title>
        <authorList>
            <consortium name="US DOE Joint Genome Institute (JGI-PGF)"/>
            <person name="Daligault H."/>
            <person name="Lapidus A."/>
            <person name="Zeytun A."/>
            <person name="Nolan M."/>
            <person name="Lucas S."/>
            <person name="Del Rio T.G."/>
            <person name="Tice H."/>
            <person name="Cheng J.F."/>
            <person name="Tapia R."/>
            <person name="Han C."/>
            <person name="Goodwin L."/>
            <person name="Pitluck S."/>
            <person name="Liolios K."/>
            <person name="Pagani I."/>
            <person name="Ivanova N."/>
            <person name="Huntemann M."/>
            <person name="Mavromatis K."/>
            <person name="Mikhailova N."/>
            <person name="Pati A."/>
            <person name="Chen A."/>
            <person name="Palaniappan K."/>
            <person name="Land M."/>
            <person name="Hauser L."/>
            <person name="Brambilla E.M."/>
            <person name="Rohde M."/>
            <person name="Verbarg S."/>
            <person name="Goker M."/>
            <person name="Bristow J."/>
            <person name="Eisen J.A."/>
            <person name="Markowitz V."/>
            <person name="Hugenholtz P."/>
            <person name="Kyrpides N.C."/>
            <person name="Klenk H.P."/>
            <person name="Woyke T."/>
        </authorList>
    </citation>
    <scope>NUCLEOTIDE SEQUENCE [LARGE SCALE GENOMIC DNA]</scope>
    <source>
        <strain evidence="10">ATCC 27775 / DSM 1100 / LMG 10767 / O</strain>
    </source>
</reference>
<dbReference type="AlphaFoldDB" id="F4L6V4"/>
<reference key="2">
    <citation type="submission" date="2011-04" db="EMBL/GenBank/DDBJ databases">
        <title>Complete sequence of chromosome of Haliscomenobacter hydrossis DSM 1100.</title>
        <authorList>
            <consortium name="US DOE Joint Genome Institute (JGI-PGF)"/>
            <person name="Lucas S."/>
            <person name="Han J."/>
            <person name="Lapidus A."/>
            <person name="Bruce D."/>
            <person name="Goodwin L."/>
            <person name="Pitluck S."/>
            <person name="Peters L."/>
            <person name="Kyrpides N."/>
            <person name="Mavromatis K."/>
            <person name="Ivanova N."/>
            <person name="Ovchinnikova G."/>
            <person name="Pagani I."/>
            <person name="Daligault H."/>
            <person name="Detter J.C."/>
            <person name="Han C."/>
            <person name="Land M."/>
            <person name="Hauser L."/>
            <person name="Markowitz V."/>
            <person name="Cheng J.-F."/>
            <person name="Hugenholtz P."/>
            <person name="Woyke T."/>
            <person name="Wu D."/>
            <person name="Verbarg S."/>
            <person name="Frueling A."/>
            <person name="Brambilla E."/>
            <person name="Klenk H.-P."/>
            <person name="Eisen J.A."/>
        </authorList>
    </citation>
    <scope>NUCLEOTIDE SEQUENCE</scope>
    <source>
        <strain>DSM 1100</strain>
    </source>
</reference>
<feature type="domain" description="ABC3 transporter permease C-terminal" evidence="7">
    <location>
        <begin position="686"/>
        <end position="799"/>
    </location>
</feature>
<dbReference type="GO" id="GO:0005886">
    <property type="term" value="C:plasma membrane"/>
    <property type="evidence" value="ECO:0007669"/>
    <property type="project" value="UniProtKB-SubCell"/>
</dbReference>
<feature type="transmembrane region" description="Helical" evidence="6">
    <location>
        <begin position="288"/>
        <end position="310"/>
    </location>
</feature>
<evidence type="ECO:0000256" key="6">
    <source>
        <dbReference type="SAM" id="Phobius"/>
    </source>
</evidence>
<dbReference type="OrthoDB" id="5933722at2"/>
<dbReference type="PANTHER" id="PTHR30572">
    <property type="entry name" value="MEMBRANE COMPONENT OF TRANSPORTER-RELATED"/>
    <property type="match status" value="1"/>
</dbReference>
<feature type="domain" description="ABC3 transporter permease C-terminal" evidence="7">
    <location>
        <begin position="294"/>
        <end position="405"/>
    </location>
</feature>
<evidence type="ECO:0000256" key="4">
    <source>
        <dbReference type="ARBA" id="ARBA00022989"/>
    </source>
</evidence>
<sequence length="806" mass="91303">MWKNYFKIALRNLRKQRAFSIVNIMGLSLGMAASLVILNYLNFERSYDTFHVNAERIYRVPMEITEKGGATQTFAFTYPPVATSMMKDFPEVENAVRWRGQGGPLQIGEQVYLEPGLLFFVDRSVFEVFSFPFAKGNAGTALKELNDVVLTETLAQKYFGGGEALGRTIRYRDEDFVVKAVLKDLPENSHIRFGILFNFDKYIQLVEADGGRIRDNWGWSDYYTYVLLKPGADVNTLRTKMPSFAERYKGEDMKATSYTMQFLLQPLKDIHLKSHYDYELQGNGNFKYLGFLAIAGFLILVIAWINYINLATARALDRSKEIGIRKVVGAIRQQLIRQFLVEALLVNLIAIVLGLLIFQLSLPYFSDLVGKKIPGLSLQNWTFWATLAGIFIAGSLLAGFYPAFVMSGFRPIQTLKSVALTETGKIGNNLLRKILVVGQFSAAIILVAVILGLYQQMQYMRNLDLGVNIDQTLVIQETMPRDSLGLLKVKSYLQELERYPDILNTSASTDIPGKEVGNSTTFWRKNTRNEKRCRTLGVDENFLDNYGLKIIAGRQFRENFASDAAQQNIILNETAARIIGFETPEAAIGQKVTYSDGDLNVVGVMKDYHQESLRNDYDPIVFYAASNFWQYYSLKVNTPNMQETLAKVESTWKSYFPGNPFQYVFLDEFYDQQYKVDRQFNAILWCFTLLAIVVACLGLLGLSAFILSKRAKEISIRKVLGANIGQIVSLVTSEYFRLILIAGVVALPLAYVLMQQWLKSYVFRIQVGWWFFVLPILGVVLIAGLTVGWQSIRAATANPVNSMRSE</sequence>
<keyword evidence="3 6" id="KW-0812">Transmembrane</keyword>
<organism evidence="9 10">
    <name type="scientific">Haliscomenobacter hydrossis (strain ATCC 27775 / DSM 1100 / LMG 10767 / O)</name>
    <dbReference type="NCBI Taxonomy" id="760192"/>
    <lineage>
        <taxon>Bacteria</taxon>
        <taxon>Pseudomonadati</taxon>
        <taxon>Bacteroidota</taxon>
        <taxon>Saprospiria</taxon>
        <taxon>Saprospirales</taxon>
        <taxon>Haliscomenobacteraceae</taxon>
        <taxon>Haliscomenobacter</taxon>
    </lineage>
</organism>
<protein>
    <recommendedName>
        <fullName evidence="11">ABC3 transporter permease protein domain-containing protein</fullName>
    </recommendedName>
</protein>
<proteinExistence type="predicted"/>
<evidence type="ECO:0000313" key="9">
    <source>
        <dbReference type="EMBL" id="AEE51909.1"/>
    </source>
</evidence>